<sequence>MIHLICPNPAIDRTLLLKGFSKEIPNRPIQVNEYPGGKSFNVAYAIQKEENNMDIKVHTILGGFFGEYVKELAEERGISIVETNVETNTRACNIIVDIDDNIIYPIYEKGFELSKTVLESFTDKLIKSIKNNDIIVFSGSFMKGFPKNYISQLKKQLSNKKIDFYIDTTGDYLIDAYKNKPYLIKINDEEIIDLFDTIKLNNVNDYIDLLKNKVDSEIPYFIITLGAKGAVAKLKDEFFHIQVPPIDAKNPVASGDFFLGALVSSVNTHKEPDLKTLQKAIAYSSANCLSWFPEFSIEDANRLFEQVQITKF</sequence>
<keyword evidence="4" id="KW-0418">Kinase</keyword>
<dbReference type="PANTHER" id="PTHR46566">
    <property type="entry name" value="1-PHOSPHOFRUCTOKINASE-RELATED"/>
    <property type="match status" value="1"/>
</dbReference>
<dbReference type="PIRSF" id="PIRSF000535">
    <property type="entry name" value="1PFK/6PFK/LacC"/>
    <property type="match status" value="1"/>
</dbReference>
<evidence type="ECO:0000313" key="9">
    <source>
        <dbReference type="Proteomes" id="UP001625374"/>
    </source>
</evidence>
<evidence type="ECO:0000256" key="5">
    <source>
        <dbReference type="ARBA" id="ARBA00022840"/>
    </source>
</evidence>
<evidence type="ECO:0000256" key="1">
    <source>
        <dbReference type="ARBA" id="ARBA00005380"/>
    </source>
</evidence>
<dbReference type="Proteomes" id="UP001625374">
    <property type="component" value="Unassembled WGS sequence"/>
</dbReference>
<keyword evidence="6" id="KW-0423">Lactose metabolism</keyword>
<dbReference type="InterPro" id="IPR017583">
    <property type="entry name" value="Tagatose/fructose_Pkinase"/>
</dbReference>
<evidence type="ECO:0000256" key="3">
    <source>
        <dbReference type="ARBA" id="ARBA00022741"/>
    </source>
</evidence>
<evidence type="ECO:0000256" key="6">
    <source>
        <dbReference type="PIRNR" id="PIRNR000535"/>
    </source>
</evidence>
<evidence type="ECO:0000256" key="4">
    <source>
        <dbReference type="ARBA" id="ARBA00022777"/>
    </source>
</evidence>
<proteinExistence type="inferred from homology"/>
<name>A0ABW8UHQ2_9LACT</name>
<feature type="domain" description="Carbohydrate kinase PfkB" evidence="7">
    <location>
        <begin position="14"/>
        <end position="287"/>
    </location>
</feature>
<dbReference type="InterPro" id="IPR011611">
    <property type="entry name" value="PfkB_dom"/>
</dbReference>
<keyword evidence="2 6" id="KW-0808">Transferase</keyword>
<dbReference type="EC" id="2.7.1.144" evidence="6"/>
<comment type="catalytic activity">
    <reaction evidence="6">
        <text>D-tagatofuranose 6-phosphate + ATP = D-tagatofuranose 1,6-bisphosphate + ADP + H(+)</text>
        <dbReference type="Rhea" id="RHEA:12420"/>
        <dbReference type="ChEBI" id="CHEBI:15378"/>
        <dbReference type="ChEBI" id="CHEBI:30616"/>
        <dbReference type="ChEBI" id="CHEBI:58694"/>
        <dbReference type="ChEBI" id="CHEBI:58695"/>
        <dbReference type="ChEBI" id="CHEBI:456216"/>
        <dbReference type="EC" id="2.7.1.144"/>
    </reaction>
</comment>
<keyword evidence="9" id="KW-1185">Reference proteome</keyword>
<comment type="pathway">
    <text evidence="6">Carbohydrate metabolism; D-tagatose 6-phosphate degradation; D-glyceraldehyde 3-phosphate and glycerone phosphate from D-tagatose 6-phosphate: step 1/2.</text>
</comment>
<protein>
    <recommendedName>
        <fullName evidence="6">Tagatose-6-phosphate kinase</fullName>
        <ecNumber evidence="6">2.7.1.144</ecNumber>
    </recommendedName>
</protein>
<dbReference type="EMBL" id="JBGQQK010000003">
    <property type="protein sequence ID" value="MFL2101964.1"/>
    <property type="molecule type" value="Genomic_DNA"/>
</dbReference>
<reference evidence="8 9" key="1">
    <citation type="submission" date="2024-08" db="EMBL/GenBank/DDBJ databases">
        <authorList>
            <person name="Arias E."/>
        </authorList>
    </citation>
    <scope>NUCLEOTIDE SEQUENCE [LARGE SCALE GENOMIC DNA]</scope>
    <source>
        <strain evidence="8 9">FAM 24106</strain>
    </source>
</reference>
<dbReference type="SUPFAM" id="SSF53613">
    <property type="entry name" value="Ribokinase-like"/>
    <property type="match status" value="1"/>
</dbReference>
<comment type="caution">
    <text evidence="8">The sequence shown here is derived from an EMBL/GenBank/DDBJ whole genome shotgun (WGS) entry which is preliminary data.</text>
</comment>
<dbReference type="RefSeq" id="WP_407143604.1">
    <property type="nucleotide sequence ID" value="NZ_JBGQQK010000003.1"/>
</dbReference>
<evidence type="ECO:0000259" key="7">
    <source>
        <dbReference type="Pfam" id="PF00294"/>
    </source>
</evidence>
<dbReference type="Gene3D" id="3.40.1190.20">
    <property type="match status" value="1"/>
</dbReference>
<organism evidence="8 9">
    <name type="scientific">Marinilactibacillus psychrotolerans</name>
    <dbReference type="NCBI Taxonomy" id="191770"/>
    <lineage>
        <taxon>Bacteria</taxon>
        <taxon>Bacillati</taxon>
        <taxon>Bacillota</taxon>
        <taxon>Bacilli</taxon>
        <taxon>Lactobacillales</taxon>
        <taxon>Carnobacteriaceae</taxon>
        <taxon>Marinilactibacillus</taxon>
    </lineage>
</organism>
<dbReference type="PANTHER" id="PTHR46566:SF2">
    <property type="entry name" value="ATP-DEPENDENT 6-PHOSPHOFRUCTOKINASE ISOZYME 2"/>
    <property type="match status" value="1"/>
</dbReference>
<dbReference type="Pfam" id="PF00294">
    <property type="entry name" value="PfkB"/>
    <property type="match status" value="1"/>
</dbReference>
<comment type="similarity">
    <text evidence="6">Belongs to the carbohydrate kinase PfkB family. LacC subfamily.</text>
</comment>
<keyword evidence="3 6" id="KW-0547">Nucleotide-binding</keyword>
<evidence type="ECO:0000256" key="2">
    <source>
        <dbReference type="ARBA" id="ARBA00022679"/>
    </source>
</evidence>
<dbReference type="InterPro" id="IPR029056">
    <property type="entry name" value="Ribokinase-like"/>
</dbReference>
<gene>
    <name evidence="8" type="ORF">ACEN37_01725</name>
</gene>
<accession>A0ABW8UHQ2</accession>
<keyword evidence="5 6" id="KW-0067">ATP-binding</keyword>
<evidence type="ECO:0000313" key="8">
    <source>
        <dbReference type="EMBL" id="MFL2101964.1"/>
    </source>
</evidence>
<comment type="similarity">
    <text evidence="1">Belongs to the carbohydrate kinase pfkB family.</text>
</comment>